<dbReference type="Gene3D" id="3.40.50.720">
    <property type="entry name" value="NAD(P)-binding Rossmann-like Domain"/>
    <property type="match status" value="1"/>
</dbReference>
<dbReference type="InterPro" id="IPR001509">
    <property type="entry name" value="Epimerase_deHydtase"/>
</dbReference>
<evidence type="ECO:0000313" key="3">
    <source>
        <dbReference type="EMBL" id="MBP2318086.1"/>
    </source>
</evidence>
<comment type="caution">
    <text evidence="3">The sequence shown here is derived from an EMBL/GenBank/DDBJ whole genome shotgun (WGS) entry which is preliminary data.</text>
</comment>
<dbReference type="PANTHER" id="PTHR48079:SF6">
    <property type="entry name" value="NAD(P)-BINDING DOMAIN-CONTAINING PROTEIN-RELATED"/>
    <property type="match status" value="1"/>
</dbReference>
<dbReference type="RefSeq" id="WP_210048418.1">
    <property type="nucleotide sequence ID" value="NZ_JAGINX010000001.1"/>
</dbReference>
<organism evidence="3 4">
    <name type="scientific">Nesterenkonia lacusekhoensis</name>
    <dbReference type="NCBI Taxonomy" id="150832"/>
    <lineage>
        <taxon>Bacteria</taxon>
        <taxon>Bacillati</taxon>
        <taxon>Actinomycetota</taxon>
        <taxon>Actinomycetes</taxon>
        <taxon>Micrococcales</taxon>
        <taxon>Micrococcaceae</taxon>
        <taxon>Nesterenkonia</taxon>
    </lineage>
</organism>
<dbReference type="InterPro" id="IPR051783">
    <property type="entry name" value="NAD(P)-dependent_oxidoreduct"/>
</dbReference>
<dbReference type="Proteomes" id="UP001519331">
    <property type="component" value="Unassembled WGS sequence"/>
</dbReference>
<name>A0ABS4T464_9MICC</name>
<evidence type="ECO:0000313" key="4">
    <source>
        <dbReference type="Proteomes" id="UP001519331"/>
    </source>
</evidence>
<sequence>MTSHVLMAGCGDLGTAVGLRLLRRGWAVTGLRRQPSASGALATLRLDLADPADMRLPSTDVVVMSLTADGRTAADYERTYRQGLRGLRRTLGDQQPRLVFVSSTSVIGPYDGQRVTEETPPAPSTETSEVLLAAEQDARDLFEHVVVIRPAGIYGPGRTRTIERIRRGDPVDHMLMTNRIHRDDLAEILVTLVESTDPPELLHATDGAPARQAEVAAFIAERLGVPTPPDNGDGSPRGKTIDASALRSLPTNPPLRYPSFREGYAELISSAAQDSDG</sequence>
<evidence type="ECO:0000256" key="1">
    <source>
        <dbReference type="SAM" id="MobiDB-lite"/>
    </source>
</evidence>
<proteinExistence type="predicted"/>
<reference evidence="3 4" key="1">
    <citation type="submission" date="2021-03" db="EMBL/GenBank/DDBJ databases">
        <title>Sequencing the genomes of 1000 actinobacteria strains.</title>
        <authorList>
            <person name="Klenk H.-P."/>
        </authorList>
    </citation>
    <scope>NUCLEOTIDE SEQUENCE [LARGE SCALE GENOMIC DNA]</scope>
    <source>
        <strain evidence="3 4">DSM 12544</strain>
    </source>
</reference>
<accession>A0ABS4T464</accession>
<dbReference type="Pfam" id="PF01370">
    <property type="entry name" value="Epimerase"/>
    <property type="match status" value="1"/>
</dbReference>
<evidence type="ECO:0000259" key="2">
    <source>
        <dbReference type="Pfam" id="PF01370"/>
    </source>
</evidence>
<dbReference type="SUPFAM" id="SSF51735">
    <property type="entry name" value="NAD(P)-binding Rossmann-fold domains"/>
    <property type="match status" value="1"/>
</dbReference>
<dbReference type="InterPro" id="IPR036291">
    <property type="entry name" value="NAD(P)-bd_dom_sf"/>
</dbReference>
<dbReference type="PANTHER" id="PTHR48079">
    <property type="entry name" value="PROTEIN YEEZ"/>
    <property type="match status" value="1"/>
</dbReference>
<keyword evidence="4" id="KW-1185">Reference proteome</keyword>
<feature type="domain" description="NAD-dependent epimerase/dehydratase" evidence="2">
    <location>
        <begin position="11"/>
        <end position="169"/>
    </location>
</feature>
<protein>
    <submittedName>
        <fullName evidence="3">Nucleoside-diphosphate-sugar epimerase</fullName>
    </submittedName>
</protein>
<gene>
    <name evidence="3" type="ORF">JOF45_001105</name>
</gene>
<dbReference type="EMBL" id="JAGINX010000001">
    <property type="protein sequence ID" value="MBP2318086.1"/>
    <property type="molecule type" value="Genomic_DNA"/>
</dbReference>
<feature type="region of interest" description="Disordered" evidence="1">
    <location>
        <begin position="224"/>
        <end position="258"/>
    </location>
</feature>